<dbReference type="RefSeq" id="WP_011007966.1">
    <property type="nucleotide sequence ID" value="NZ_DAIOPL010000016.1"/>
</dbReference>
<accession>A0A832SXU3</accession>
<gene>
    <name evidence="2" type="ORF">HA333_02590</name>
</gene>
<keyword evidence="1" id="KW-0472">Membrane</keyword>
<dbReference type="Proteomes" id="UP000651120">
    <property type="component" value="Unassembled WGS sequence"/>
</dbReference>
<dbReference type="EMBL" id="DUJP01000012">
    <property type="protein sequence ID" value="HII46367.1"/>
    <property type="molecule type" value="Genomic_DNA"/>
</dbReference>
<comment type="caution">
    <text evidence="2">The sequence shown here is derived from an EMBL/GenBank/DDBJ whole genome shotgun (WGS) entry which is preliminary data.</text>
</comment>
<organism evidence="2 3">
    <name type="scientific">Pyrobaculum aerophilum</name>
    <dbReference type="NCBI Taxonomy" id="13773"/>
    <lineage>
        <taxon>Archaea</taxon>
        <taxon>Thermoproteota</taxon>
        <taxon>Thermoprotei</taxon>
        <taxon>Thermoproteales</taxon>
        <taxon>Thermoproteaceae</taxon>
        <taxon>Pyrobaculum</taxon>
    </lineage>
</organism>
<evidence type="ECO:0000313" key="2">
    <source>
        <dbReference type="EMBL" id="HII46367.1"/>
    </source>
</evidence>
<dbReference type="OMA" id="MKWSLYA"/>
<feature type="transmembrane region" description="Helical" evidence="1">
    <location>
        <begin position="30"/>
        <end position="48"/>
    </location>
</feature>
<sequence>MKWSLYAVLYLIGVLTLGLLLMGFEQTVSAALDLVFLIIAIVLFRLALQDVSAALDIASEDRERWELRAIQIILVATFIIAASVLTYGFLRSLFPFIP</sequence>
<keyword evidence="1" id="KW-1133">Transmembrane helix</keyword>
<feature type="transmembrane region" description="Helical" evidence="1">
    <location>
        <begin position="69"/>
        <end position="90"/>
    </location>
</feature>
<dbReference type="GeneID" id="1465735"/>
<proteinExistence type="predicted"/>
<evidence type="ECO:0000256" key="1">
    <source>
        <dbReference type="SAM" id="Phobius"/>
    </source>
</evidence>
<keyword evidence="1" id="KW-0812">Transmembrane</keyword>
<protein>
    <submittedName>
        <fullName evidence="2">Uncharacterized protein</fullName>
    </submittedName>
</protein>
<reference evidence="2" key="1">
    <citation type="journal article" date="2020" name="bioRxiv">
        <title>A rank-normalized archaeal taxonomy based on genome phylogeny resolves widespread incomplete and uneven classifications.</title>
        <authorList>
            <person name="Rinke C."/>
            <person name="Chuvochina M."/>
            <person name="Mussig A.J."/>
            <person name="Chaumeil P.-A."/>
            <person name="Waite D.W."/>
            <person name="Whitman W.B."/>
            <person name="Parks D.H."/>
            <person name="Hugenholtz P."/>
        </authorList>
    </citation>
    <scope>NUCLEOTIDE SEQUENCE</scope>
    <source>
        <strain evidence="2">UBA8839</strain>
    </source>
</reference>
<name>A0A832SXU3_9CREN</name>
<feature type="transmembrane region" description="Helical" evidence="1">
    <location>
        <begin position="7"/>
        <end position="24"/>
    </location>
</feature>
<evidence type="ECO:0000313" key="3">
    <source>
        <dbReference type="Proteomes" id="UP000651120"/>
    </source>
</evidence>
<dbReference type="AlphaFoldDB" id="A0A832SXU3"/>